<feature type="domain" description="PDEase" evidence="10">
    <location>
        <begin position="427"/>
        <end position="750"/>
    </location>
</feature>
<dbReference type="SMART" id="SM00471">
    <property type="entry name" value="HDc"/>
    <property type="match status" value="1"/>
</dbReference>
<evidence type="ECO:0000256" key="4">
    <source>
        <dbReference type="ARBA" id="ARBA00022801"/>
    </source>
</evidence>
<evidence type="ECO:0000256" key="1">
    <source>
        <dbReference type="ARBA" id="ARBA00007648"/>
    </source>
</evidence>
<dbReference type="InterPro" id="IPR023174">
    <property type="entry name" value="PDEase_CS"/>
</dbReference>
<dbReference type="Gene3D" id="3.30.450.40">
    <property type="match status" value="2"/>
</dbReference>
<feature type="active site" description="Proton donor" evidence="5">
    <location>
        <position position="508"/>
    </location>
</feature>
<evidence type="ECO:0000313" key="11">
    <source>
        <dbReference type="EMBL" id="KAJ3664975.1"/>
    </source>
</evidence>
<feature type="binding site" evidence="7">
    <location>
        <position position="547"/>
    </location>
    <ligand>
        <name>Zn(2+)</name>
        <dbReference type="ChEBI" id="CHEBI:29105"/>
        <label>2</label>
    </ligand>
</feature>
<protein>
    <recommendedName>
        <fullName evidence="8">Phosphodiesterase</fullName>
        <ecNumber evidence="8">3.1.4.-</ecNumber>
    </recommendedName>
</protein>
<dbReference type="InterPro" id="IPR023088">
    <property type="entry name" value="PDEase"/>
</dbReference>
<dbReference type="GO" id="GO:0004114">
    <property type="term" value="F:3',5'-cyclic-nucleotide phosphodiesterase activity"/>
    <property type="evidence" value="ECO:0007669"/>
    <property type="project" value="InterPro"/>
</dbReference>
<comment type="cofactor">
    <cofactor evidence="8">
        <name>a divalent metal cation</name>
        <dbReference type="ChEBI" id="CHEBI:60240"/>
    </cofactor>
    <text evidence="8">Binds 2 divalent metal cations per subunit. Site 1 may preferentially bind zinc ions, while site 2 has a preference for magnesium and/or manganese ions.</text>
</comment>
<dbReference type="Proteomes" id="UP001168821">
    <property type="component" value="Unassembled WGS sequence"/>
</dbReference>
<dbReference type="InterPro" id="IPR036971">
    <property type="entry name" value="PDEase_catalytic_dom_sf"/>
</dbReference>
<dbReference type="EC" id="3.1.4.-" evidence="8"/>
<dbReference type="FunFam" id="3.30.450.40:FF:000138">
    <property type="entry name" value="Phosphodiesterase"/>
    <property type="match status" value="1"/>
</dbReference>
<dbReference type="PROSITE" id="PS51845">
    <property type="entry name" value="PDEASE_I_2"/>
    <property type="match status" value="1"/>
</dbReference>
<feature type="binding site" evidence="7">
    <location>
        <position position="655"/>
    </location>
    <ligand>
        <name>Zn(2+)</name>
        <dbReference type="ChEBI" id="CHEBI:29105"/>
        <label>1</label>
    </ligand>
</feature>
<evidence type="ECO:0000256" key="8">
    <source>
        <dbReference type="RuleBase" id="RU363067"/>
    </source>
</evidence>
<keyword evidence="2" id="KW-0140">cGMP</keyword>
<dbReference type="InterPro" id="IPR003018">
    <property type="entry name" value="GAF"/>
</dbReference>
<evidence type="ECO:0000256" key="6">
    <source>
        <dbReference type="PIRSR" id="PIRSR623088-2"/>
    </source>
</evidence>
<dbReference type="PRINTS" id="PR00387">
    <property type="entry name" value="PDIESTERASE1"/>
</dbReference>
<dbReference type="SUPFAM" id="SSF109604">
    <property type="entry name" value="HD-domain/PDEase-like"/>
    <property type="match status" value="1"/>
</dbReference>
<dbReference type="CDD" id="cd00077">
    <property type="entry name" value="HDc"/>
    <property type="match status" value="1"/>
</dbReference>
<evidence type="ECO:0000256" key="3">
    <source>
        <dbReference type="ARBA" id="ARBA00022723"/>
    </source>
</evidence>
<feature type="binding site" evidence="6">
    <location>
        <begin position="508"/>
        <end position="512"/>
    </location>
    <ligand>
        <name>AMP</name>
        <dbReference type="ChEBI" id="CHEBI:456215"/>
    </ligand>
</feature>
<sequence>MAHLTRKKLQIITKPKRGESSLEENVGRTPVTNSSNKSTSKSTVWRVLAPFVRVTKKPKEFDDEQFSFYLKKKPEVLLRDLSTFMSDSVDLPSLFHETSDVLKKVTKSAWVSLYLVDTATNEIYQSANVLTRERHKVRWKIEDQSFVATYVAKNKEYVLVKDILLDIRFPNGVGYDDGTFPKSVLCIPIVTPSGDCFAVLEFVRTIDQKPYQENDLKICVMVSAWMGVAIHQNQERLALKRQQELNDYLLDLIKCYFEDHVIMEKLMSEVIKFAKITLGAERGSFFILDKDSDEMVAHLFDEDCDSDSSPSKKVRFSKDRGIAGLVAQTGITVNIKDAYKDSRFNKEIDQKTGFITRSILCMPVVGAKGVLGVVQVVNKKNGGCFSQADETLFKTFSLYCSLAMHYTDVHTQTVKQKHLNVINLRAVQLQQVPCIHDFTYFTEQPKVSMPVDFDSFSWYIPHTSEMALAPQYILYIITQLIDVRDIDFDTLYKFILTVRKLYRDIPYHNFEHAFNVCHCMYVILKRNLIRFTKLEVKALLTACICHDLDHVGLTNSFLPIIHHDLAVLYESSILENHHWQMTLRLLNQHAIYKNFNETTRRIFLKEIHKAIIATDLALYFECKSTLINIIKSKTFTWSNKAHRTSVKSVMMNACDLSGNCKPFLAAKKITDNLYREFYRQGDQEKEMGTCPLSVMDRDKEDQIPDDQIRFMNVVVIPCVDTLRIILPNTRDLYLGALMLRSTWQDIVDTKGKKIWRQDDSIVSTYM</sequence>
<reference evidence="11" key="1">
    <citation type="journal article" date="2023" name="G3 (Bethesda)">
        <title>Whole genome assemblies of Zophobas morio and Tenebrio molitor.</title>
        <authorList>
            <person name="Kaur S."/>
            <person name="Stinson S.A."/>
            <person name="diCenzo G.C."/>
        </authorList>
    </citation>
    <scope>NUCLEOTIDE SEQUENCE</scope>
    <source>
        <strain evidence="11">QUZm001</strain>
    </source>
</reference>
<dbReference type="InterPro" id="IPR029016">
    <property type="entry name" value="GAF-like_dom_sf"/>
</dbReference>
<dbReference type="Pfam" id="PF01590">
    <property type="entry name" value="GAF"/>
    <property type="match status" value="2"/>
</dbReference>
<dbReference type="EMBL" id="JALNTZ010000001">
    <property type="protein sequence ID" value="KAJ3664975.1"/>
    <property type="molecule type" value="Genomic_DNA"/>
</dbReference>
<proteinExistence type="inferred from homology"/>
<organism evidence="11 12">
    <name type="scientific">Zophobas morio</name>
    <dbReference type="NCBI Taxonomy" id="2755281"/>
    <lineage>
        <taxon>Eukaryota</taxon>
        <taxon>Metazoa</taxon>
        <taxon>Ecdysozoa</taxon>
        <taxon>Arthropoda</taxon>
        <taxon>Hexapoda</taxon>
        <taxon>Insecta</taxon>
        <taxon>Pterygota</taxon>
        <taxon>Neoptera</taxon>
        <taxon>Endopterygota</taxon>
        <taxon>Coleoptera</taxon>
        <taxon>Polyphaga</taxon>
        <taxon>Cucujiformia</taxon>
        <taxon>Tenebrionidae</taxon>
        <taxon>Zophobas</taxon>
    </lineage>
</organism>
<feature type="binding site" evidence="7">
    <location>
        <position position="547"/>
    </location>
    <ligand>
        <name>Zn(2+)</name>
        <dbReference type="ChEBI" id="CHEBI:29105"/>
        <label>1</label>
    </ligand>
</feature>
<evidence type="ECO:0000256" key="2">
    <source>
        <dbReference type="ARBA" id="ARBA00022535"/>
    </source>
</evidence>
<feature type="binding site" evidence="6">
    <location>
        <position position="655"/>
    </location>
    <ligand>
        <name>AMP</name>
        <dbReference type="ChEBI" id="CHEBI:456215"/>
    </ligand>
</feature>
<feature type="region of interest" description="Disordered" evidence="9">
    <location>
        <begin position="15"/>
        <end position="38"/>
    </location>
</feature>
<comment type="similarity">
    <text evidence="1 8">Belongs to the cyclic nucleotide phosphodiesterase family.</text>
</comment>
<dbReference type="InterPro" id="IPR002073">
    <property type="entry name" value="PDEase_catalytic_dom"/>
</dbReference>
<gene>
    <name evidence="11" type="ORF">Zmor_000503</name>
</gene>
<evidence type="ECO:0000256" key="7">
    <source>
        <dbReference type="PIRSR" id="PIRSR623088-3"/>
    </source>
</evidence>
<evidence type="ECO:0000256" key="5">
    <source>
        <dbReference type="PIRSR" id="PIRSR623088-1"/>
    </source>
</evidence>
<evidence type="ECO:0000259" key="10">
    <source>
        <dbReference type="PROSITE" id="PS51845"/>
    </source>
</evidence>
<name>A0AA38IZ98_9CUCU</name>
<dbReference type="GO" id="GO:0046872">
    <property type="term" value="F:metal ion binding"/>
    <property type="evidence" value="ECO:0007669"/>
    <property type="project" value="UniProtKB-KW"/>
</dbReference>
<dbReference type="GO" id="GO:0007165">
    <property type="term" value="P:signal transduction"/>
    <property type="evidence" value="ECO:0007669"/>
    <property type="project" value="InterPro"/>
</dbReference>
<feature type="binding site" evidence="7">
    <location>
        <position position="546"/>
    </location>
    <ligand>
        <name>Zn(2+)</name>
        <dbReference type="ChEBI" id="CHEBI:29105"/>
        <label>1</label>
    </ligand>
</feature>
<keyword evidence="4 8" id="KW-0378">Hydrolase</keyword>
<dbReference type="PROSITE" id="PS00126">
    <property type="entry name" value="PDEASE_I_1"/>
    <property type="match status" value="1"/>
</dbReference>
<keyword evidence="3 7" id="KW-0479">Metal-binding</keyword>
<dbReference type="Pfam" id="PF00233">
    <property type="entry name" value="PDEase_I"/>
    <property type="match status" value="1"/>
</dbReference>
<dbReference type="PANTHER" id="PTHR11347">
    <property type="entry name" value="CYCLIC NUCLEOTIDE PHOSPHODIESTERASE"/>
    <property type="match status" value="1"/>
</dbReference>
<feature type="binding site" evidence="6">
    <location>
        <position position="707"/>
    </location>
    <ligand>
        <name>AMP</name>
        <dbReference type="ChEBI" id="CHEBI:456215"/>
    </ligand>
</feature>
<feature type="binding site" evidence="7">
    <location>
        <position position="512"/>
    </location>
    <ligand>
        <name>Zn(2+)</name>
        <dbReference type="ChEBI" id="CHEBI:29105"/>
        <label>1</label>
    </ligand>
</feature>
<accession>A0AA38IZ98</accession>
<dbReference type="SUPFAM" id="SSF55781">
    <property type="entry name" value="GAF domain-like"/>
    <property type="match status" value="2"/>
</dbReference>
<evidence type="ECO:0000256" key="9">
    <source>
        <dbReference type="SAM" id="MobiDB-lite"/>
    </source>
</evidence>
<dbReference type="InterPro" id="IPR003607">
    <property type="entry name" value="HD/PDEase_dom"/>
</dbReference>
<dbReference type="SMART" id="SM00065">
    <property type="entry name" value="GAF"/>
    <property type="match status" value="2"/>
</dbReference>
<comment type="caution">
    <text evidence="11">The sequence shown here is derived from an EMBL/GenBank/DDBJ whole genome shotgun (WGS) entry which is preliminary data.</text>
</comment>
<keyword evidence="12" id="KW-1185">Reference proteome</keyword>
<evidence type="ECO:0000313" key="12">
    <source>
        <dbReference type="Proteomes" id="UP001168821"/>
    </source>
</evidence>
<dbReference type="AlphaFoldDB" id="A0AA38IZ98"/>
<feature type="binding site" evidence="6">
    <location>
        <position position="547"/>
    </location>
    <ligand>
        <name>AMP</name>
        <dbReference type="ChEBI" id="CHEBI:456215"/>
    </ligand>
</feature>
<dbReference type="Gene3D" id="1.10.1300.10">
    <property type="entry name" value="3'5'-cyclic nucleotide phosphodiesterase, catalytic domain"/>
    <property type="match status" value="1"/>
</dbReference>